<dbReference type="InterPro" id="IPR013087">
    <property type="entry name" value="Znf_C2H2_type"/>
</dbReference>
<proteinExistence type="predicted"/>
<protein>
    <recommendedName>
        <fullName evidence="4">C2H2-type domain-containing protein</fullName>
    </recommendedName>
</protein>
<dbReference type="Proteomes" id="UP001153620">
    <property type="component" value="Chromosome 4"/>
</dbReference>
<keyword evidence="2" id="KW-0175">Coiled coil</keyword>
<dbReference type="PROSITE" id="PS50157">
    <property type="entry name" value="ZINC_FINGER_C2H2_2"/>
    <property type="match status" value="1"/>
</dbReference>
<dbReference type="GO" id="GO:0008270">
    <property type="term" value="F:zinc ion binding"/>
    <property type="evidence" value="ECO:0007669"/>
    <property type="project" value="UniProtKB-KW"/>
</dbReference>
<name>A0A9N9S6W5_9DIPT</name>
<organism evidence="5 6">
    <name type="scientific">Chironomus riparius</name>
    <dbReference type="NCBI Taxonomy" id="315576"/>
    <lineage>
        <taxon>Eukaryota</taxon>
        <taxon>Metazoa</taxon>
        <taxon>Ecdysozoa</taxon>
        <taxon>Arthropoda</taxon>
        <taxon>Hexapoda</taxon>
        <taxon>Insecta</taxon>
        <taxon>Pterygota</taxon>
        <taxon>Neoptera</taxon>
        <taxon>Endopterygota</taxon>
        <taxon>Diptera</taxon>
        <taxon>Nematocera</taxon>
        <taxon>Chironomoidea</taxon>
        <taxon>Chironomidae</taxon>
        <taxon>Chironominae</taxon>
        <taxon>Chironomus</taxon>
    </lineage>
</organism>
<keyword evidence="6" id="KW-1185">Reference proteome</keyword>
<dbReference type="SMART" id="SM00355">
    <property type="entry name" value="ZnF_C2H2"/>
    <property type="match status" value="1"/>
</dbReference>
<evidence type="ECO:0000313" key="6">
    <source>
        <dbReference type="Proteomes" id="UP001153620"/>
    </source>
</evidence>
<keyword evidence="1" id="KW-0863">Zinc-finger</keyword>
<sequence length="649" mass="74639">MIDSSIDNFHVEIKSEPRDPVSDEESSSCIEYQNVLEPLELKYEAEDDQVEEQSRSCLAHPRKKEPVKIIKPVKKWGFEEDLEELDKNLKNFRIKYKEEIIVRKFYASNFKNCEISGSKSKLLDTLANNLRILNEEETSDSVSVLLIIPFAYPIVSFNLLNKSAVEKCFEDMNNVPKIELKNGIIKFSHQDEITKILNIFENITNVKNIIDNDDGQLWKLLECNPHKKPFSVDKSTPNESMPFKKLQISLKDFKNLKIYKSPAKALPTDIKIKDEPIDNPEPVIPDIKIKEEHEDQPMLSSLPLYLTEDQPGTSQQEDTYIITELDDVKQEITEDNFSYFTSNFPETSTENKNNDDEDEFQYNTVNSFKSDLATRRSVSHTVVSGNPNKSKAEAALMAMQELMKIEQDKKLEKERSASGLNQVEKPKTMNVSLNVNGIRVVTKVSLPSVSGVVKKPVKTVEEECKYQCPICFIKFKTDGQLIGHKRIHDTAKAKLNTADMTKNVYREVKMRIEQIGNRRSIHVLLPNYDYAFIVTNSTANKLYMKCFRQACEVKAYSTNDGKFFVKVGEEHCHGPDREVILSKIDEKKRSDLEKTEVINKSVQEAIAQKQRQKSQMEEKKHALIERIKRSQEAGVGRKVIQEVKKRKID</sequence>
<dbReference type="AlphaFoldDB" id="A0A9N9S6W5"/>
<dbReference type="EMBL" id="OU895880">
    <property type="protein sequence ID" value="CAG9810674.1"/>
    <property type="molecule type" value="Genomic_DNA"/>
</dbReference>
<gene>
    <name evidence="5" type="ORF">CHIRRI_LOCUS13487</name>
</gene>
<keyword evidence="1" id="KW-0862">Zinc</keyword>
<evidence type="ECO:0000256" key="2">
    <source>
        <dbReference type="SAM" id="Coils"/>
    </source>
</evidence>
<feature type="domain" description="C2H2-type" evidence="4">
    <location>
        <begin position="466"/>
        <end position="493"/>
    </location>
</feature>
<evidence type="ECO:0000256" key="3">
    <source>
        <dbReference type="SAM" id="MobiDB-lite"/>
    </source>
</evidence>
<dbReference type="Gene3D" id="3.30.160.60">
    <property type="entry name" value="Classic Zinc Finger"/>
    <property type="match status" value="1"/>
</dbReference>
<evidence type="ECO:0000313" key="5">
    <source>
        <dbReference type="EMBL" id="CAG9810674.1"/>
    </source>
</evidence>
<dbReference type="PROSITE" id="PS00028">
    <property type="entry name" value="ZINC_FINGER_C2H2_1"/>
    <property type="match status" value="1"/>
</dbReference>
<reference evidence="5" key="1">
    <citation type="submission" date="2022-01" db="EMBL/GenBank/DDBJ databases">
        <authorList>
            <person name="King R."/>
        </authorList>
    </citation>
    <scope>NUCLEOTIDE SEQUENCE</scope>
</reference>
<keyword evidence="1" id="KW-0479">Metal-binding</keyword>
<feature type="region of interest" description="Disordered" evidence="3">
    <location>
        <begin position="1"/>
        <end position="27"/>
    </location>
</feature>
<reference evidence="5" key="2">
    <citation type="submission" date="2022-10" db="EMBL/GenBank/DDBJ databases">
        <authorList>
            <consortium name="ENA_rothamsted_submissions"/>
            <consortium name="culmorum"/>
            <person name="King R."/>
        </authorList>
    </citation>
    <scope>NUCLEOTIDE SEQUENCE</scope>
</reference>
<evidence type="ECO:0000259" key="4">
    <source>
        <dbReference type="PROSITE" id="PS50157"/>
    </source>
</evidence>
<feature type="coiled-coil region" evidence="2">
    <location>
        <begin position="592"/>
        <end position="633"/>
    </location>
</feature>
<accession>A0A9N9S6W5</accession>
<evidence type="ECO:0000256" key="1">
    <source>
        <dbReference type="PROSITE-ProRule" id="PRU00042"/>
    </source>
</evidence>
<feature type="compositionally biased region" description="Basic and acidic residues" evidence="3">
    <location>
        <begin position="9"/>
        <end position="21"/>
    </location>
</feature>